<dbReference type="GO" id="GO:0003309">
    <property type="term" value="P:type B pancreatic cell differentiation"/>
    <property type="evidence" value="ECO:0007669"/>
    <property type="project" value="UniProtKB-ARBA"/>
</dbReference>
<dbReference type="GO" id="GO:0000978">
    <property type="term" value="F:RNA polymerase II cis-regulatory region sequence-specific DNA binding"/>
    <property type="evidence" value="ECO:0007669"/>
    <property type="project" value="TreeGrafter"/>
</dbReference>
<dbReference type="InterPro" id="IPR017970">
    <property type="entry name" value="Homeobox_CS"/>
</dbReference>
<evidence type="ECO:0000256" key="2">
    <source>
        <dbReference type="ARBA" id="ARBA00023155"/>
    </source>
</evidence>
<feature type="compositionally biased region" description="Basic and acidic residues" evidence="6">
    <location>
        <begin position="183"/>
        <end position="201"/>
    </location>
</feature>
<dbReference type="GO" id="GO:0005634">
    <property type="term" value="C:nucleus"/>
    <property type="evidence" value="ECO:0007669"/>
    <property type="project" value="UniProtKB-SubCell"/>
</dbReference>
<sequence>MDTLDIFYGDSFPSQTPEEYPQNPPACRFSRSCEQVPLAPYAPFENGGKEDLIPYNLPPCQHAITEQTHTHGYLAEKERVVDDYQQIPRREQPTEPGGQFAFPWMRTSRSHSQCCFPGGYPDDLDEHKRSRTAYSRAQLLELEKEFLFNKYISRPRRYELATTLNLTERHIKIWFQNRRMKWKKEETKKRVSETRAPDQKQEQTASTS</sequence>
<evidence type="ECO:0000256" key="5">
    <source>
        <dbReference type="RuleBase" id="RU000682"/>
    </source>
</evidence>
<reference evidence="9" key="1">
    <citation type="submission" date="2025-08" db="UniProtKB">
        <authorList>
            <consortium name="RefSeq"/>
        </authorList>
    </citation>
    <scope>IDENTIFICATION</scope>
</reference>
<dbReference type="OrthoDB" id="6159439at2759"/>
<proteinExistence type="predicted"/>
<evidence type="ECO:0000256" key="6">
    <source>
        <dbReference type="SAM" id="MobiDB-lite"/>
    </source>
</evidence>
<dbReference type="PROSITE" id="PS00027">
    <property type="entry name" value="HOMEOBOX_1"/>
    <property type="match status" value="1"/>
</dbReference>
<evidence type="ECO:0000256" key="3">
    <source>
        <dbReference type="ARBA" id="ARBA00023242"/>
    </source>
</evidence>
<dbReference type="PRINTS" id="PR00024">
    <property type="entry name" value="HOMEOBOX"/>
</dbReference>
<dbReference type="InterPro" id="IPR020479">
    <property type="entry name" value="HD_metazoa"/>
</dbReference>
<protein>
    <submittedName>
        <fullName evidence="9">Pancreas/duodenum homeobox protein 1-like</fullName>
    </submittedName>
</protein>
<dbReference type="InterPro" id="IPR001356">
    <property type="entry name" value="HD"/>
</dbReference>
<dbReference type="SUPFAM" id="SSF46689">
    <property type="entry name" value="Homeodomain-like"/>
    <property type="match status" value="1"/>
</dbReference>
<feature type="DNA-binding region" description="Homeobox" evidence="4">
    <location>
        <begin position="127"/>
        <end position="186"/>
    </location>
</feature>
<dbReference type="CDD" id="cd00086">
    <property type="entry name" value="homeodomain"/>
    <property type="match status" value="1"/>
</dbReference>
<keyword evidence="3 4" id="KW-0539">Nucleus</keyword>
<dbReference type="FunFam" id="1.10.10.60:FF:000176">
    <property type="entry name" value="pancreas/duodenum homeobox protein 1"/>
    <property type="match status" value="1"/>
</dbReference>
<dbReference type="SMART" id="SM00389">
    <property type="entry name" value="HOX"/>
    <property type="match status" value="1"/>
</dbReference>
<evidence type="ECO:0000313" key="9">
    <source>
        <dbReference type="RefSeq" id="XP_012677081.1"/>
    </source>
</evidence>
<organism evidence="8 9">
    <name type="scientific">Clupea harengus</name>
    <name type="common">Atlantic herring</name>
    <dbReference type="NCBI Taxonomy" id="7950"/>
    <lineage>
        <taxon>Eukaryota</taxon>
        <taxon>Metazoa</taxon>
        <taxon>Chordata</taxon>
        <taxon>Craniata</taxon>
        <taxon>Vertebrata</taxon>
        <taxon>Euteleostomi</taxon>
        <taxon>Actinopterygii</taxon>
        <taxon>Neopterygii</taxon>
        <taxon>Teleostei</taxon>
        <taxon>Clupei</taxon>
        <taxon>Clupeiformes</taxon>
        <taxon>Clupeoidei</taxon>
        <taxon>Clupeidae</taxon>
        <taxon>Clupea</taxon>
    </lineage>
</organism>
<feature type="region of interest" description="Disordered" evidence="6">
    <location>
        <begin position="183"/>
        <end position="208"/>
    </location>
</feature>
<feature type="domain" description="Homeobox" evidence="7">
    <location>
        <begin position="125"/>
        <end position="185"/>
    </location>
</feature>
<evidence type="ECO:0000256" key="4">
    <source>
        <dbReference type="PROSITE-ProRule" id="PRU00108"/>
    </source>
</evidence>
<dbReference type="KEGG" id="char:105895062"/>
<dbReference type="PROSITE" id="PS50071">
    <property type="entry name" value="HOMEOBOX_2"/>
    <property type="match status" value="1"/>
</dbReference>
<dbReference type="GO" id="GO:0045944">
    <property type="term" value="P:positive regulation of transcription by RNA polymerase II"/>
    <property type="evidence" value="ECO:0007669"/>
    <property type="project" value="UniProtKB-ARBA"/>
</dbReference>
<dbReference type="PANTHER" id="PTHR45664">
    <property type="entry name" value="PROTEIN ZERKNUELLT 1-RELATED"/>
    <property type="match status" value="1"/>
</dbReference>
<dbReference type="GO" id="GO:0000981">
    <property type="term" value="F:DNA-binding transcription factor activity, RNA polymerase II-specific"/>
    <property type="evidence" value="ECO:0007669"/>
    <property type="project" value="InterPro"/>
</dbReference>
<evidence type="ECO:0000313" key="8">
    <source>
        <dbReference type="Proteomes" id="UP000515152"/>
    </source>
</evidence>
<comment type="subcellular location">
    <subcellularLocation>
        <location evidence="4 5">Nucleus</location>
    </subcellularLocation>
</comment>
<keyword evidence="2 4" id="KW-0371">Homeobox</keyword>
<dbReference type="Proteomes" id="UP000515152">
    <property type="component" value="Chromosome 10"/>
</dbReference>
<dbReference type="InterPro" id="IPR009057">
    <property type="entry name" value="Homeodomain-like_sf"/>
</dbReference>
<dbReference type="GeneID" id="105895062"/>
<gene>
    <name evidence="9" type="primary">LOC105895062</name>
</gene>
<keyword evidence="1 4" id="KW-0238">DNA-binding</keyword>
<dbReference type="AlphaFoldDB" id="A0A6P3VNN9"/>
<evidence type="ECO:0000256" key="1">
    <source>
        <dbReference type="ARBA" id="ARBA00023125"/>
    </source>
</evidence>
<dbReference type="PANTHER" id="PTHR45664:SF12">
    <property type="entry name" value="PANCREAS_DUODENUM HOMEOBOX PROTEIN 1"/>
    <property type="match status" value="1"/>
</dbReference>
<name>A0A6P3VNN9_CLUHA</name>
<dbReference type="RefSeq" id="XP_012677081.1">
    <property type="nucleotide sequence ID" value="XM_012821627.3"/>
</dbReference>
<accession>A0A6P3VNN9</accession>
<dbReference type="Pfam" id="PF00046">
    <property type="entry name" value="Homeodomain"/>
    <property type="match status" value="1"/>
</dbReference>
<keyword evidence="8" id="KW-1185">Reference proteome</keyword>
<dbReference type="Gene3D" id="1.10.10.60">
    <property type="entry name" value="Homeodomain-like"/>
    <property type="match status" value="1"/>
</dbReference>
<evidence type="ECO:0000259" key="7">
    <source>
        <dbReference type="PROSITE" id="PS50071"/>
    </source>
</evidence>